<organism evidence="2 3">
    <name type="scientific">Rhizorhabdus wittichii</name>
    <dbReference type="NCBI Taxonomy" id="160791"/>
    <lineage>
        <taxon>Bacteria</taxon>
        <taxon>Pseudomonadati</taxon>
        <taxon>Pseudomonadota</taxon>
        <taxon>Alphaproteobacteria</taxon>
        <taxon>Sphingomonadales</taxon>
        <taxon>Sphingomonadaceae</taxon>
        <taxon>Rhizorhabdus</taxon>
    </lineage>
</organism>
<dbReference type="AlphaFoldDB" id="A0A975D2V9"/>
<name>A0A975D2V9_9SPHN</name>
<accession>A0A975D2V9</accession>
<evidence type="ECO:0000313" key="2">
    <source>
        <dbReference type="EMBL" id="QTH21967.1"/>
    </source>
</evidence>
<evidence type="ECO:0000256" key="1">
    <source>
        <dbReference type="SAM" id="MobiDB-lite"/>
    </source>
</evidence>
<sequence length="78" mass="8225">MADTYARGFRSAAAAGKRLIHDMADQLDHRTQEDAFAGKPPSVTVQKLRLAAQRVGALQPPGRQSASGVPLTKGPNDG</sequence>
<protein>
    <submittedName>
        <fullName evidence="2">Uncharacterized protein</fullName>
    </submittedName>
</protein>
<feature type="region of interest" description="Disordered" evidence="1">
    <location>
        <begin position="56"/>
        <end position="78"/>
    </location>
</feature>
<reference evidence="2" key="1">
    <citation type="submission" date="2020-07" db="EMBL/GenBank/DDBJ databases">
        <authorList>
            <person name="Camacho E."/>
        </authorList>
    </citation>
    <scope>NUCLEOTIDE SEQUENCE</scope>
    <source>
        <strain evidence="2">MPO218</strain>
    </source>
</reference>
<dbReference type="Proteomes" id="UP000664914">
    <property type="component" value="Chromosome"/>
</dbReference>
<gene>
    <name evidence="2" type="ORF">HRJ34_00035</name>
</gene>
<dbReference type="EMBL" id="CP059319">
    <property type="protein sequence ID" value="QTH21967.1"/>
    <property type="molecule type" value="Genomic_DNA"/>
</dbReference>
<evidence type="ECO:0000313" key="3">
    <source>
        <dbReference type="Proteomes" id="UP000664914"/>
    </source>
</evidence>
<proteinExistence type="predicted"/>
<reference evidence="2" key="2">
    <citation type="submission" date="2021-04" db="EMBL/GenBank/DDBJ databases">
        <title>Isolation and genomic analysis of the ibuprofen-degrading bacterium Sphingomonas strain MPO218.</title>
        <authorList>
            <person name="Aulestia M."/>
            <person name="Flores A."/>
            <person name="Mangas E.L."/>
            <person name="Perez-Pulido A.J."/>
            <person name="Santero E."/>
            <person name="Camacho E.M."/>
        </authorList>
    </citation>
    <scope>NUCLEOTIDE SEQUENCE</scope>
    <source>
        <strain evidence="2">MPO218</strain>
    </source>
</reference>
<dbReference type="RefSeq" id="WP_208632990.1">
    <property type="nucleotide sequence ID" value="NZ_CP059319.1"/>
</dbReference>